<protein>
    <recommendedName>
        <fullName evidence="1">Aminotransferase-like plant mobile domain-containing protein</fullName>
    </recommendedName>
</protein>
<proteinExistence type="predicted"/>
<dbReference type="AlphaFoldDB" id="A0AAP0E0M3"/>
<dbReference type="Proteomes" id="UP001419268">
    <property type="component" value="Unassembled WGS sequence"/>
</dbReference>
<accession>A0AAP0E0M3</accession>
<evidence type="ECO:0000313" key="3">
    <source>
        <dbReference type="Proteomes" id="UP001419268"/>
    </source>
</evidence>
<dbReference type="EMBL" id="JBBNAG010000013">
    <property type="protein sequence ID" value="KAK9084484.1"/>
    <property type="molecule type" value="Genomic_DNA"/>
</dbReference>
<organism evidence="2 3">
    <name type="scientific">Stephania cephalantha</name>
    <dbReference type="NCBI Taxonomy" id="152367"/>
    <lineage>
        <taxon>Eukaryota</taxon>
        <taxon>Viridiplantae</taxon>
        <taxon>Streptophyta</taxon>
        <taxon>Embryophyta</taxon>
        <taxon>Tracheophyta</taxon>
        <taxon>Spermatophyta</taxon>
        <taxon>Magnoliopsida</taxon>
        <taxon>Ranunculales</taxon>
        <taxon>Menispermaceae</taxon>
        <taxon>Menispermoideae</taxon>
        <taxon>Cissampelideae</taxon>
        <taxon>Stephania</taxon>
    </lineage>
</organism>
<dbReference type="InterPro" id="IPR044824">
    <property type="entry name" value="MAIN-like"/>
</dbReference>
<name>A0AAP0E0M3_9MAGN</name>
<feature type="domain" description="Aminotransferase-like plant mobile" evidence="1">
    <location>
        <begin position="88"/>
        <end position="454"/>
    </location>
</feature>
<keyword evidence="3" id="KW-1185">Reference proteome</keyword>
<evidence type="ECO:0000259" key="1">
    <source>
        <dbReference type="Pfam" id="PF10536"/>
    </source>
</evidence>
<dbReference type="GO" id="GO:0010073">
    <property type="term" value="P:meristem maintenance"/>
    <property type="evidence" value="ECO:0007669"/>
    <property type="project" value="InterPro"/>
</dbReference>
<sequence length="485" mass="56041">MNCIANFIVSSLVFCINDNIVNDLGFKRDMDSEPIDDSMLTMQALHRSTRVWNGPDPGISTIRRNSAALHRLVPLDERIVGYLEEVEFYGTTRIGFIAIDWHLITALVERWRPETHTFHFPVGEMTITLQDVQIILGLPVDGLPITGRVEQDYDVLCLTQLGFPFPENNKTGGRIQIRQLSRWFTNLPNNVGDVEVQRYARAYILQLLGGTLFADKSNNLVHITYLQFLEDFEAAGKYSWGSATLAHLYRQLCLAADIDGAEIAGPVILLQLWAWDRLHFLAPIMGNVLRNDIIPNEDLFPPPPFGHRWRHALETTGTSMHVLTKYREMIDMQTPDEVIWEPYPETVIRDLSAYCSSGRAIWRTRAPLLLFCVVEMYNLDRVMRQFGLKQMISPLNSTSIELHKIDLREKTDKDWSAEHSAYVCMWNERATNIANDELLEEQLEFYGPYMQWYRHITRRFMSHRGAIVEALISTNFYYSIMKSFK</sequence>
<gene>
    <name evidence="2" type="ORF">Scep_030955</name>
</gene>
<reference evidence="2 3" key="1">
    <citation type="submission" date="2024-01" db="EMBL/GenBank/DDBJ databases">
        <title>Genome assemblies of Stephania.</title>
        <authorList>
            <person name="Yang L."/>
        </authorList>
    </citation>
    <scope>NUCLEOTIDE SEQUENCE [LARGE SCALE GENOMIC DNA]</scope>
    <source>
        <strain evidence="2">JXDWG</strain>
        <tissue evidence="2">Leaf</tissue>
    </source>
</reference>
<dbReference type="PANTHER" id="PTHR46033:SF8">
    <property type="entry name" value="PROTEIN MAINTENANCE OF MERISTEMS-LIKE"/>
    <property type="match status" value="1"/>
</dbReference>
<comment type="caution">
    <text evidence="2">The sequence shown here is derived from an EMBL/GenBank/DDBJ whole genome shotgun (WGS) entry which is preliminary data.</text>
</comment>
<evidence type="ECO:0000313" key="2">
    <source>
        <dbReference type="EMBL" id="KAK9084484.1"/>
    </source>
</evidence>
<dbReference type="Pfam" id="PF10536">
    <property type="entry name" value="PMD"/>
    <property type="match status" value="1"/>
</dbReference>
<dbReference type="InterPro" id="IPR019557">
    <property type="entry name" value="AminoTfrase-like_pln_mobile"/>
</dbReference>
<dbReference type="PANTHER" id="PTHR46033">
    <property type="entry name" value="PROTEIN MAIN-LIKE 2"/>
    <property type="match status" value="1"/>
</dbReference>